<dbReference type="AlphaFoldDB" id="F0VI79"/>
<feature type="compositionally biased region" description="Basic and acidic residues" evidence="1">
    <location>
        <begin position="217"/>
        <end position="232"/>
    </location>
</feature>
<evidence type="ECO:0000313" key="5">
    <source>
        <dbReference type="Proteomes" id="UP000007494"/>
    </source>
</evidence>
<evidence type="ECO:0000313" key="4">
    <source>
        <dbReference type="EMBL" id="CEL67427.1"/>
    </source>
</evidence>
<evidence type="ECO:0000259" key="2">
    <source>
        <dbReference type="Pfam" id="PF18590"/>
    </source>
</evidence>
<dbReference type="VEuPathDB" id="ToxoDB:NCLIV_032270"/>
<keyword evidence="5" id="KW-1185">Reference proteome</keyword>
<name>F0VI79_NEOCL</name>
<reference evidence="3" key="2">
    <citation type="submission" date="2011-03" db="EMBL/GenBank/DDBJ databases">
        <title>Comparative genomics and transcriptomics of Neospora caninum and Toxoplasma gondii.</title>
        <authorList>
            <person name="Reid A.J."/>
            <person name="Sohal A."/>
            <person name="Harris D."/>
            <person name="Quail M."/>
            <person name="Sanders M."/>
            <person name="Berriman M."/>
            <person name="Wastling J.M."/>
            <person name="Pain A."/>
        </authorList>
    </citation>
    <scope>NUCLEOTIDE SEQUENCE</scope>
    <source>
        <strain evidence="3">Liverpool</strain>
    </source>
</reference>
<dbReference type="EMBL" id="LN714483">
    <property type="protein sequence ID" value="CEL67427.1"/>
    <property type="molecule type" value="Genomic_DNA"/>
</dbReference>
<feature type="region of interest" description="Disordered" evidence="1">
    <location>
        <begin position="217"/>
        <end position="262"/>
    </location>
</feature>
<reference evidence="4" key="4">
    <citation type="journal article" date="2015" name="PLoS ONE">
        <title>Comprehensive Evaluation of Toxoplasma gondii VEG and Neospora caninum LIV Genomes with Tachyzoite Stage Transcriptome and Proteome Defines Novel Transcript Features.</title>
        <authorList>
            <person name="Ramaprasad A."/>
            <person name="Mourier T."/>
            <person name="Naeem R."/>
            <person name="Malas T.B."/>
            <person name="Moussa E."/>
            <person name="Panigrahi A."/>
            <person name="Vermont S.J."/>
            <person name="Otto T.D."/>
            <person name="Wastling J."/>
            <person name="Pain A."/>
        </authorList>
    </citation>
    <scope>NUCLEOTIDE SEQUENCE</scope>
    <source>
        <strain evidence="4">Liverpool</strain>
    </source>
</reference>
<dbReference type="OMA" id="YNGFLWA"/>
<dbReference type="RefSeq" id="XP_003883472.1">
    <property type="nucleotide sequence ID" value="XM_003883423.1"/>
</dbReference>
<dbReference type="Pfam" id="PF18590">
    <property type="entry name" value="IMP2_N"/>
    <property type="match status" value="1"/>
</dbReference>
<dbReference type="Proteomes" id="UP000007494">
    <property type="component" value="Chromosome VIII"/>
</dbReference>
<dbReference type="eggNOG" id="ENOG502QYUM">
    <property type="taxonomic scope" value="Eukaryota"/>
</dbReference>
<feature type="compositionally biased region" description="Low complexity" evidence="1">
    <location>
        <begin position="33"/>
        <end position="47"/>
    </location>
</feature>
<feature type="domain" description="Immune mapped protein 2 N-terminal" evidence="2">
    <location>
        <begin position="80"/>
        <end position="168"/>
    </location>
</feature>
<protein>
    <recommendedName>
        <fullName evidence="2">Immune mapped protein 2 N-terminal domain-containing protein</fullName>
    </recommendedName>
</protein>
<organism evidence="3 5">
    <name type="scientific">Neospora caninum (strain Liverpool)</name>
    <dbReference type="NCBI Taxonomy" id="572307"/>
    <lineage>
        <taxon>Eukaryota</taxon>
        <taxon>Sar</taxon>
        <taxon>Alveolata</taxon>
        <taxon>Apicomplexa</taxon>
        <taxon>Conoidasida</taxon>
        <taxon>Coccidia</taxon>
        <taxon>Eucoccidiorida</taxon>
        <taxon>Eimeriorina</taxon>
        <taxon>Sarcocystidae</taxon>
        <taxon>Neospora</taxon>
    </lineage>
</organism>
<dbReference type="OrthoDB" id="330560at2759"/>
<gene>
    <name evidence="4" type="ORF">BN1204_032270</name>
    <name evidence="3" type="ORF">NCLIV_032270</name>
</gene>
<evidence type="ECO:0000313" key="3">
    <source>
        <dbReference type="EMBL" id="CBZ53440.1"/>
    </source>
</evidence>
<proteinExistence type="predicted"/>
<reference evidence="5" key="3">
    <citation type="journal article" date="2012" name="PLoS Pathog.">
        <title>Comparative genomics of the apicomplexan parasites Toxoplasma gondii and Neospora caninum: Coccidia differing in host range and transmission strategy.</title>
        <authorList>
            <person name="Reid A.J."/>
            <person name="Vermont S.J."/>
            <person name="Cotton J.A."/>
            <person name="Harris D."/>
            <person name="Hill-Cawthorne G.A."/>
            <person name="Konen-Waisman S."/>
            <person name="Latham S.M."/>
            <person name="Mourier T."/>
            <person name="Norton R."/>
            <person name="Quail M.A."/>
            <person name="Sanders M."/>
            <person name="Shanmugam D."/>
            <person name="Sohal A."/>
            <person name="Wasmuth J.D."/>
            <person name="Brunk B."/>
            <person name="Grigg M.E."/>
            <person name="Howard J.C."/>
            <person name="Parkinson J."/>
            <person name="Roos D.S."/>
            <person name="Trees A.J."/>
            <person name="Berriman M."/>
            <person name="Pain A."/>
            <person name="Wastling J.M."/>
        </authorList>
    </citation>
    <scope>NUCLEOTIDE SEQUENCE [LARGE SCALE GENOMIC DNA]</scope>
    <source>
        <strain evidence="5">Liverpool</strain>
    </source>
</reference>
<dbReference type="InterPro" id="IPR040955">
    <property type="entry name" value="IMP2_N"/>
</dbReference>
<sequence length="330" mass="35215">MGAVCGRPKKGVASKDPQAANDSQTAVQKQQTAVGANAGAGTAEAGAKVSPHPAVAAQSSLPVTRNAARIDEFKPGDGDGVYLLEATEGHVSLVSQYAHDKPTDQGIVLLQVKAPPYRPIPESRFVLQSGKRILRQNIDMMKDTTEAKTKYCEVVMEFIRLAATYNGFLWASTHLGEIKQPFSIFYLESRQKAAPEPEAPVAEIKNTLPIGKDALEKKKAATGENDTKKEGEQNESGENDTKKEGEQGAPGNAPAAESEQAPKTKNEIVVKFLGPECSVSHRLLATCGILPLSLDKAKELIPEDKQVNNVDEIKTIVTEAGGFFVSPAAA</sequence>
<dbReference type="InParanoid" id="F0VI79"/>
<accession>F0VI79</accession>
<evidence type="ECO:0000256" key="1">
    <source>
        <dbReference type="SAM" id="MobiDB-lite"/>
    </source>
</evidence>
<dbReference type="GeneID" id="13442614"/>
<dbReference type="EMBL" id="FR823390">
    <property type="protein sequence ID" value="CBZ53440.1"/>
    <property type="molecule type" value="Genomic_DNA"/>
</dbReference>
<reference evidence="3" key="1">
    <citation type="submission" date="2011-02" db="EMBL/GenBank/DDBJ databases">
        <authorList>
            <person name="Aslett M."/>
        </authorList>
    </citation>
    <scope>NUCLEOTIDE SEQUENCE</scope>
    <source>
        <strain evidence="3">Liverpool</strain>
    </source>
</reference>
<feature type="compositionally biased region" description="Polar residues" evidence="1">
    <location>
        <begin position="20"/>
        <end position="32"/>
    </location>
</feature>
<feature type="region of interest" description="Disordered" evidence="1">
    <location>
        <begin position="1"/>
        <end position="58"/>
    </location>
</feature>